<dbReference type="RefSeq" id="WP_134130230.1">
    <property type="nucleotide sequence ID" value="NZ_SODU01000002.1"/>
</dbReference>
<dbReference type="SUPFAM" id="SSF53597">
    <property type="entry name" value="Dihydrofolate reductase-like"/>
    <property type="match status" value="1"/>
</dbReference>
<accession>A0ABY2FG60</accession>
<keyword evidence="3" id="KW-1185">Reference proteome</keyword>
<dbReference type="InterPro" id="IPR002734">
    <property type="entry name" value="RibDG_C"/>
</dbReference>
<dbReference type="Pfam" id="PF01872">
    <property type="entry name" value="RibD_C"/>
    <property type="match status" value="1"/>
</dbReference>
<dbReference type="Gene3D" id="3.40.430.10">
    <property type="entry name" value="Dihydrofolate Reductase, subunit A"/>
    <property type="match status" value="1"/>
</dbReference>
<proteinExistence type="predicted"/>
<name>A0ABY2FG60_9ACTN</name>
<feature type="domain" description="Bacterial bifunctional deaminase-reductase C-terminal" evidence="1">
    <location>
        <begin position="4"/>
        <end position="171"/>
    </location>
</feature>
<gene>
    <name evidence="2" type="ORF">EV137_3890</name>
</gene>
<evidence type="ECO:0000313" key="2">
    <source>
        <dbReference type="EMBL" id="TDW90083.1"/>
    </source>
</evidence>
<dbReference type="Proteomes" id="UP000295060">
    <property type="component" value="Unassembled WGS sequence"/>
</dbReference>
<evidence type="ECO:0000313" key="3">
    <source>
        <dbReference type="Proteomes" id="UP000295060"/>
    </source>
</evidence>
<evidence type="ECO:0000259" key="1">
    <source>
        <dbReference type="Pfam" id="PF01872"/>
    </source>
</evidence>
<dbReference type="PANTHER" id="PTHR38011">
    <property type="entry name" value="DIHYDROFOLATE REDUCTASE FAMILY PROTEIN (AFU_ORTHOLOGUE AFUA_8G06820)"/>
    <property type="match status" value="1"/>
</dbReference>
<organism evidence="2 3">
    <name type="scientific">Kribbella pratensis</name>
    <dbReference type="NCBI Taxonomy" id="2512112"/>
    <lineage>
        <taxon>Bacteria</taxon>
        <taxon>Bacillati</taxon>
        <taxon>Actinomycetota</taxon>
        <taxon>Actinomycetes</taxon>
        <taxon>Propionibacteriales</taxon>
        <taxon>Kribbellaceae</taxon>
        <taxon>Kribbella</taxon>
    </lineage>
</organism>
<comment type="caution">
    <text evidence="2">The sequence shown here is derived from an EMBL/GenBank/DDBJ whole genome shotgun (WGS) entry which is preliminary data.</text>
</comment>
<dbReference type="EMBL" id="SODU01000002">
    <property type="protein sequence ID" value="TDW90083.1"/>
    <property type="molecule type" value="Genomic_DNA"/>
</dbReference>
<dbReference type="PANTHER" id="PTHR38011:SF11">
    <property type="entry name" value="2,5-DIAMINO-6-RIBOSYLAMINO-4(3H)-PYRIMIDINONE 5'-PHOSPHATE REDUCTASE"/>
    <property type="match status" value="1"/>
</dbReference>
<sequence length="185" mass="20412">MRDLIVTQNVTVDGVIEAGDWFGPADSGPEVLDALREQMTRADAFLTGRVTFEQMRGYWPAQTDDSSGISAYLNRVQKYVVSSTLDDPGWEPTTVLRGLDDVRRLKDTTGGDIICTGSIDVTHQLIAAELVDEYRLFIYPTVIATGRRLFPDNSPLPLTLTDSRSFPSGVALLTYRRAARHTSAS</sequence>
<reference evidence="2 3" key="1">
    <citation type="submission" date="2019-03" db="EMBL/GenBank/DDBJ databases">
        <title>Genomic Encyclopedia of Type Strains, Phase III (KMG-III): the genomes of soil and plant-associated and newly described type strains.</title>
        <authorList>
            <person name="Whitman W."/>
        </authorList>
    </citation>
    <scope>NUCLEOTIDE SEQUENCE [LARGE SCALE GENOMIC DNA]</scope>
    <source>
        <strain evidence="2 3">VKMAc-2574</strain>
    </source>
</reference>
<protein>
    <submittedName>
        <fullName evidence="2">Dihydrofolate reductase</fullName>
    </submittedName>
</protein>
<dbReference type="InterPro" id="IPR024072">
    <property type="entry name" value="DHFR-like_dom_sf"/>
</dbReference>
<dbReference type="InterPro" id="IPR050765">
    <property type="entry name" value="Riboflavin_Biosynth_HTPR"/>
</dbReference>